<evidence type="ECO:0000313" key="4">
    <source>
        <dbReference type="Proteomes" id="UP001521785"/>
    </source>
</evidence>
<dbReference type="InterPro" id="IPR000700">
    <property type="entry name" value="PAS-assoc_C"/>
</dbReference>
<keyword evidence="4" id="KW-1185">Reference proteome</keyword>
<feature type="region of interest" description="Disordered" evidence="1">
    <location>
        <begin position="81"/>
        <end position="101"/>
    </location>
</feature>
<dbReference type="EMBL" id="JAKJXO020000010">
    <property type="protein sequence ID" value="KAL1599575.1"/>
    <property type="molecule type" value="Genomic_DNA"/>
</dbReference>
<accession>A0ABR3R567</accession>
<sequence>MAPLMDQRGNVRYYVGAQIDITRLLEGGKGLESLKQLLDQEKEAANIAVSTDSKPSLRMLRELGGLLNEEEADIVRQRNVRVRRGSTSSSASTSTRAATSSGRRFIGMEDSDDNLWPAKRYGPEGRLPGVYQNYLLVRPYPSLRIIFTSPALRIPGLSQSKLMDRIGGPQYVREGLMEALAQGSSVTAKVSWLTQNLRSHPTPTSDTASTSGPDQQAPLESRPRWIHCTPLLGSDSKPGVYMIVMVDKEEITGTLNARQNIVPPVVRSRDLTREAWSHREASAGTSAARFTSTKLYTDYLRREGTVSEDSSYTRRATPNANRVSLEEDIRLGKVNSGLARIGLSDEGRPGSSAAVRQQSRAGNEGNEAEQLELRHAHNVSMGVGPPTPYRKRSPATELDI</sequence>
<dbReference type="Proteomes" id="UP001521785">
    <property type="component" value="Unassembled WGS sequence"/>
</dbReference>
<protein>
    <recommendedName>
        <fullName evidence="2">PAC domain-containing protein</fullName>
    </recommendedName>
</protein>
<evidence type="ECO:0000259" key="2">
    <source>
        <dbReference type="PROSITE" id="PS50113"/>
    </source>
</evidence>
<name>A0ABR3R567_9PLEO</name>
<proteinExistence type="predicted"/>
<reference evidence="3 4" key="1">
    <citation type="submission" date="2024-02" db="EMBL/GenBank/DDBJ databases">
        <title>De novo assembly and annotation of 12 fungi associated with fruit tree decline syndrome in Ontario, Canada.</title>
        <authorList>
            <person name="Sulman M."/>
            <person name="Ellouze W."/>
            <person name="Ilyukhin E."/>
        </authorList>
    </citation>
    <scope>NUCLEOTIDE SEQUENCE [LARGE SCALE GENOMIC DNA]</scope>
    <source>
        <strain evidence="3 4">M42-189</strain>
    </source>
</reference>
<evidence type="ECO:0000313" key="3">
    <source>
        <dbReference type="EMBL" id="KAL1599575.1"/>
    </source>
</evidence>
<feature type="domain" description="PAC" evidence="2">
    <location>
        <begin position="1"/>
        <end position="33"/>
    </location>
</feature>
<feature type="compositionally biased region" description="Low complexity" evidence="1">
    <location>
        <begin position="85"/>
        <end position="101"/>
    </location>
</feature>
<comment type="caution">
    <text evidence="3">The sequence shown here is derived from an EMBL/GenBank/DDBJ whole genome shotgun (WGS) entry which is preliminary data.</text>
</comment>
<organism evidence="3 4">
    <name type="scientific">Paraconiothyrium brasiliense</name>
    <dbReference type="NCBI Taxonomy" id="300254"/>
    <lineage>
        <taxon>Eukaryota</taxon>
        <taxon>Fungi</taxon>
        <taxon>Dikarya</taxon>
        <taxon>Ascomycota</taxon>
        <taxon>Pezizomycotina</taxon>
        <taxon>Dothideomycetes</taxon>
        <taxon>Pleosporomycetidae</taxon>
        <taxon>Pleosporales</taxon>
        <taxon>Massarineae</taxon>
        <taxon>Didymosphaeriaceae</taxon>
        <taxon>Paraconiothyrium</taxon>
    </lineage>
</organism>
<feature type="compositionally biased region" description="Polar residues" evidence="1">
    <location>
        <begin position="197"/>
        <end position="214"/>
    </location>
</feature>
<dbReference type="PROSITE" id="PS50113">
    <property type="entry name" value="PAC"/>
    <property type="match status" value="1"/>
</dbReference>
<feature type="region of interest" description="Disordered" evidence="1">
    <location>
        <begin position="340"/>
        <end position="400"/>
    </location>
</feature>
<gene>
    <name evidence="3" type="ORF">SLS60_007378</name>
</gene>
<feature type="region of interest" description="Disordered" evidence="1">
    <location>
        <begin position="197"/>
        <end position="222"/>
    </location>
</feature>
<evidence type="ECO:0000256" key="1">
    <source>
        <dbReference type="SAM" id="MobiDB-lite"/>
    </source>
</evidence>